<evidence type="ECO:0000256" key="1">
    <source>
        <dbReference type="SAM" id="MobiDB-lite"/>
    </source>
</evidence>
<dbReference type="Proteomes" id="UP000179807">
    <property type="component" value="Unassembled WGS sequence"/>
</dbReference>
<dbReference type="SMART" id="SM01276">
    <property type="entry name" value="M60-like"/>
    <property type="match status" value="1"/>
</dbReference>
<dbReference type="PANTHER" id="PTHR15730:SF5">
    <property type="entry name" value="SI:CH211-210B2.2-RELATED"/>
    <property type="match status" value="1"/>
</dbReference>
<dbReference type="OrthoDB" id="10260387at2759"/>
<keyword evidence="4" id="KW-1185">Reference proteome</keyword>
<reference evidence="3" key="1">
    <citation type="submission" date="2016-10" db="EMBL/GenBank/DDBJ databases">
        <authorList>
            <person name="Benchimol M."/>
            <person name="Almeida L.G."/>
            <person name="Vasconcelos A.T."/>
            <person name="Perreira-Neves A."/>
            <person name="Rosa I.A."/>
            <person name="Tasca T."/>
            <person name="Bogo M.R."/>
            <person name="de Souza W."/>
        </authorList>
    </citation>
    <scope>NUCLEOTIDE SEQUENCE [LARGE SCALE GENOMIC DNA]</scope>
    <source>
        <strain evidence="3">K</strain>
    </source>
</reference>
<dbReference type="Pfam" id="PF17291">
    <property type="entry name" value="M60-like_N"/>
    <property type="match status" value="1"/>
</dbReference>
<dbReference type="Gene3D" id="2.60.120.1250">
    <property type="entry name" value="Peptidase M60, enhancin-like domain 1"/>
    <property type="match status" value="1"/>
</dbReference>
<evidence type="ECO:0000259" key="2">
    <source>
        <dbReference type="PROSITE" id="PS51723"/>
    </source>
</evidence>
<dbReference type="AlphaFoldDB" id="A0A1J4JRT6"/>
<dbReference type="VEuPathDB" id="TrichDB:TRFO_07415"/>
<dbReference type="EMBL" id="MLAK01000893">
    <property type="protein sequence ID" value="OHT01841.1"/>
    <property type="molecule type" value="Genomic_DNA"/>
</dbReference>
<dbReference type="InterPro" id="IPR051244">
    <property type="entry name" value="TCAF"/>
</dbReference>
<feature type="region of interest" description="Disordered" evidence="1">
    <location>
        <begin position="1"/>
        <end position="39"/>
    </location>
</feature>
<comment type="caution">
    <text evidence="3">The sequence shown here is derived from an EMBL/GenBank/DDBJ whole genome shotgun (WGS) entry which is preliminary data.</text>
</comment>
<name>A0A1J4JRT6_9EUKA</name>
<gene>
    <name evidence="3" type="ORF">TRFO_07415</name>
</gene>
<dbReference type="PROSITE" id="PS51723">
    <property type="entry name" value="PEPTIDASE_M60"/>
    <property type="match status" value="1"/>
</dbReference>
<evidence type="ECO:0000313" key="4">
    <source>
        <dbReference type="Proteomes" id="UP000179807"/>
    </source>
</evidence>
<organism evidence="3 4">
    <name type="scientific">Tritrichomonas foetus</name>
    <dbReference type="NCBI Taxonomy" id="1144522"/>
    <lineage>
        <taxon>Eukaryota</taxon>
        <taxon>Metamonada</taxon>
        <taxon>Parabasalia</taxon>
        <taxon>Tritrichomonadida</taxon>
        <taxon>Tritrichomonadidae</taxon>
        <taxon>Tritrichomonas</taxon>
    </lineage>
</organism>
<dbReference type="InterPro" id="IPR031161">
    <property type="entry name" value="Peptidase_M60_dom"/>
</dbReference>
<protein>
    <recommendedName>
        <fullName evidence="2">Peptidase M60 domain-containing protein</fullName>
    </recommendedName>
</protein>
<dbReference type="RefSeq" id="XP_068354977.1">
    <property type="nucleotide sequence ID" value="XM_068493667.1"/>
</dbReference>
<accession>A0A1J4JRT6</accession>
<feature type="compositionally biased region" description="Polar residues" evidence="1">
    <location>
        <begin position="1"/>
        <end position="10"/>
    </location>
</feature>
<dbReference type="GeneID" id="94828371"/>
<evidence type="ECO:0000313" key="3">
    <source>
        <dbReference type="EMBL" id="OHT01841.1"/>
    </source>
</evidence>
<dbReference type="PANTHER" id="PTHR15730">
    <property type="entry name" value="EXPERIMENTAL AUTOIMMUNE PROSTATITIS ANTIGEN 2-RELATED"/>
    <property type="match status" value="1"/>
</dbReference>
<sequence>MGCSTSTTRRVSAAPREAVKEVEEDIDKDPQSKPKHSHPIYTPSADVTNAYSILTAEVRSIKCPNGMIPIVCFGTEAFPLCAAAMSLGDDKLAEIQFPVAAFSIKNNAKILCCAHFGILTSSYFDSEDTSRFVRNILNWMCPCGLLKPILLLDFPHNNLREIKTCLRANGIPFKIKNTESETDEVPEEVIFNEYSVVLVTTGYDAADPEKREKLIDYINAGNGVCVFQVPAPPDQESDDEAKINPLLREYGFAYTYCKLLNTNSGRISVDFFSSFEKIKFCHFLMLTHKFLELSHHTEILSSELDDIVTSLRYNILVVDNSASEQLIDIINHAYTHLKKTNFISDDGICPNINHSILLLLINEIFMKLPPEKINTTFENVKFPGKTGNVELSTFNFELHMNEESWTPTGLWLPAGHHAYITVNNPPKKLSVQIGSHTINLLSKQGPWKRWPYIIMTFPLHDGKNEVVSPFGGIVYILVNELDESFQNPLSISFDGFTKHPRAVVTKPEIYENTKNNEIPWGELRTKTIIFTLPNESLKAIEDFQVFGDRIDKIVMMILKFMCYNISRPYRIVFDVETIDGHPEYTYPIVLLKDSINDIIINFMKPTNGLFQMISAIAVVSIRENYFEDTTEKAIAALVATVIFKELFPGFDPFVCKFELPTLFPELWVIHSQINSIIIPQLLNESQDPEAVLYNSPEDMWIRFVKDLSYRGKYNFSKLMERAKPIPMNIMSVLSELPVPPIRNI</sequence>
<feature type="domain" description="Peptidase M60" evidence="2">
    <location>
        <begin position="403"/>
        <end position="711"/>
    </location>
</feature>
<proteinExistence type="predicted"/>
<dbReference type="InterPro" id="IPR035423">
    <property type="entry name" value="M60-like_N"/>
</dbReference>